<keyword evidence="2" id="KW-1185">Reference proteome</keyword>
<name>A0A7R7I088_9ACTN</name>
<dbReference type="KEGG" id="atl:Athai_57570"/>
<dbReference type="EMBL" id="AP023355">
    <property type="protein sequence ID" value="BCJ38254.1"/>
    <property type="molecule type" value="Genomic_DNA"/>
</dbReference>
<reference evidence="1 2" key="1">
    <citation type="submission" date="2020-08" db="EMBL/GenBank/DDBJ databases">
        <title>Whole genome shotgun sequence of Actinocatenispora thailandica NBRC 105041.</title>
        <authorList>
            <person name="Komaki H."/>
            <person name="Tamura T."/>
        </authorList>
    </citation>
    <scope>NUCLEOTIDE SEQUENCE [LARGE SCALE GENOMIC DNA]</scope>
    <source>
        <strain evidence="1 2">NBRC 105041</strain>
    </source>
</reference>
<proteinExistence type="predicted"/>
<protein>
    <submittedName>
        <fullName evidence="1">Uncharacterized protein</fullName>
    </submittedName>
</protein>
<sequence>MALQADPDQPAPALLVGVLIRTCAAAAGTEVRLARVADDTATRMFPLVRPS</sequence>
<dbReference type="Proteomes" id="UP000611640">
    <property type="component" value="Chromosome"/>
</dbReference>
<evidence type="ECO:0000313" key="1">
    <source>
        <dbReference type="EMBL" id="BCJ38254.1"/>
    </source>
</evidence>
<dbReference type="AlphaFoldDB" id="A0A7R7I088"/>
<accession>A0A7R7I088</accession>
<evidence type="ECO:0000313" key="2">
    <source>
        <dbReference type="Proteomes" id="UP000611640"/>
    </source>
</evidence>
<organism evidence="1 2">
    <name type="scientific">Actinocatenispora thailandica</name>
    <dbReference type="NCBI Taxonomy" id="227318"/>
    <lineage>
        <taxon>Bacteria</taxon>
        <taxon>Bacillati</taxon>
        <taxon>Actinomycetota</taxon>
        <taxon>Actinomycetes</taxon>
        <taxon>Micromonosporales</taxon>
        <taxon>Micromonosporaceae</taxon>
        <taxon>Actinocatenispora</taxon>
    </lineage>
</organism>
<gene>
    <name evidence="1" type="ORF">Athai_57570</name>
</gene>